<dbReference type="GeneID" id="37077691"/>
<reference evidence="1 2" key="1">
    <citation type="submission" date="2016-12" db="EMBL/GenBank/DDBJ databases">
        <title>The genomes of Aspergillus section Nigri reveals drivers in fungal speciation.</title>
        <authorList>
            <consortium name="DOE Joint Genome Institute"/>
            <person name="Vesth T.C."/>
            <person name="Nybo J."/>
            <person name="Theobald S."/>
            <person name="Brandl J."/>
            <person name="Frisvad J.C."/>
            <person name="Nielsen K.F."/>
            <person name="Lyhne E.K."/>
            <person name="Kogle M.E."/>
            <person name="Kuo A."/>
            <person name="Riley R."/>
            <person name="Clum A."/>
            <person name="Nolan M."/>
            <person name="Lipzen A."/>
            <person name="Salamov A."/>
            <person name="Henrissat B."/>
            <person name="Wiebenga A."/>
            <person name="De Vries R.P."/>
            <person name="Grigoriev I.V."/>
            <person name="Mortensen U.H."/>
            <person name="Andersen M.R."/>
            <person name="Baker S.E."/>
        </authorList>
    </citation>
    <scope>NUCLEOTIDE SEQUENCE [LARGE SCALE GENOMIC DNA]</scope>
    <source>
        <strain evidence="1 2">JOP 1030-1</strain>
    </source>
</reference>
<protein>
    <submittedName>
        <fullName evidence="1">Uncharacterized protein</fullName>
    </submittedName>
</protein>
<keyword evidence="2" id="KW-1185">Reference proteome</keyword>
<name>A0A318Z7J8_9EURO</name>
<evidence type="ECO:0000313" key="2">
    <source>
        <dbReference type="Proteomes" id="UP000248349"/>
    </source>
</evidence>
<evidence type="ECO:0000313" key="1">
    <source>
        <dbReference type="EMBL" id="PYH43099.1"/>
    </source>
</evidence>
<dbReference type="Proteomes" id="UP000248349">
    <property type="component" value="Unassembled WGS sequence"/>
</dbReference>
<organism evidence="1 2">
    <name type="scientific">Aspergillus saccharolyticus JOP 1030-1</name>
    <dbReference type="NCBI Taxonomy" id="1450539"/>
    <lineage>
        <taxon>Eukaryota</taxon>
        <taxon>Fungi</taxon>
        <taxon>Dikarya</taxon>
        <taxon>Ascomycota</taxon>
        <taxon>Pezizomycotina</taxon>
        <taxon>Eurotiomycetes</taxon>
        <taxon>Eurotiomycetidae</taxon>
        <taxon>Eurotiales</taxon>
        <taxon>Aspergillaceae</taxon>
        <taxon>Aspergillus</taxon>
        <taxon>Aspergillus subgen. Circumdati</taxon>
    </lineage>
</organism>
<dbReference type="AlphaFoldDB" id="A0A318Z7J8"/>
<sequence>MPMPDPFWPGYWDEEFPDDREFAIEYSFNEVNDAEVKLNMRHRLHPDDYHPDAVLVDVPRGAEIDELELVSEMGYEARLVAKKKGAVLQNPFLAMVYYEAGGQAAYRVWVDVLSPGAGVKPQARCVFRPMEMGEDELREMVLADREQSGENVQHPQDIHRAELARVSGLVGGESTVSSIRNNSIV</sequence>
<gene>
    <name evidence="1" type="ORF">BP01DRAFT_367607</name>
</gene>
<proteinExistence type="predicted"/>
<accession>A0A318Z7J8</accession>
<dbReference type="RefSeq" id="XP_025429081.1">
    <property type="nucleotide sequence ID" value="XM_025576462.1"/>
</dbReference>
<dbReference type="EMBL" id="KZ821246">
    <property type="protein sequence ID" value="PYH43099.1"/>
    <property type="molecule type" value="Genomic_DNA"/>
</dbReference>